<dbReference type="GeneID" id="109583577"/>
<evidence type="ECO:0000259" key="2">
    <source>
        <dbReference type="PROSITE" id="PS50017"/>
    </source>
</evidence>
<name>A0AAN0JCQ0_AMPQE</name>
<proteinExistence type="predicted"/>
<evidence type="ECO:0000313" key="4">
    <source>
        <dbReference type="Proteomes" id="UP000007879"/>
    </source>
</evidence>
<keyword evidence="1" id="KW-0812">Transmembrane</keyword>
<dbReference type="SUPFAM" id="SSF47986">
    <property type="entry name" value="DEATH domain"/>
    <property type="match status" value="1"/>
</dbReference>
<evidence type="ECO:0000256" key="1">
    <source>
        <dbReference type="SAM" id="Phobius"/>
    </source>
</evidence>
<dbReference type="AlphaFoldDB" id="A0AAN0JCQ0"/>
<dbReference type="KEGG" id="aqu:109583577"/>
<feature type="domain" description="Death" evidence="2">
    <location>
        <begin position="862"/>
        <end position="931"/>
    </location>
</feature>
<dbReference type="PROSITE" id="PS50017">
    <property type="entry name" value="DEATH_DOMAIN"/>
    <property type="match status" value="1"/>
</dbReference>
<reference evidence="4" key="1">
    <citation type="journal article" date="2010" name="Nature">
        <title>The Amphimedon queenslandica genome and the evolution of animal complexity.</title>
        <authorList>
            <person name="Srivastava M."/>
            <person name="Simakov O."/>
            <person name="Chapman J."/>
            <person name="Fahey B."/>
            <person name="Gauthier M.E."/>
            <person name="Mitros T."/>
            <person name="Richards G.S."/>
            <person name="Conaco C."/>
            <person name="Dacre M."/>
            <person name="Hellsten U."/>
            <person name="Larroux C."/>
            <person name="Putnam N.H."/>
            <person name="Stanke M."/>
            <person name="Adamska M."/>
            <person name="Darling A."/>
            <person name="Degnan S.M."/>
            <person name="Oakley T.H."/>
            <person name="Plachetzki D.C."/>
            <person name="Zhai Y."/>
            <person name="Adamski M."/>
            <person name="Calcino A."/>
            <person name="Cummins S.F."/>
            <person name="Goodstein D.M."/>
            <person name="Harris C."/>
            <person name="Jackson D.J."/>
            <person name="Leys S.P."/>
            <person name="Shu S."/>
            <person name="Woodcroft B.J."/>
            <person name="Vervoort M."/>
            <person name="Kosik K.S."/>
            <person name="Manning G."/>
            <person name="Degnan B.M."/>
            <person name="Rokhsar D.S."/>
        </authorList>
    </citation>
    <scope>NUCLEOTIDE SEQUENCE [LARGE SCALE GENOMIC DNA]</scope>
</reference>
<keyword evidence="4" id="KW-1185">Reference proteome</keyword>
<organism evidence="3 4">
    <name type="scientific">Amphimedon queenslandica</name>
    <name type="common">Sponge</name>
    <dbReference type="NCBI Taxonomy" id="400682"/>
    <lineage>
        <taxon>Eukaryota</taxon>
        <taxon>Metazoa</taxon>
        <taxon>Porifera</taxon>
        <taxon>Demospongiae</taxon>
        <taxon>Heteroscleromorpha</taxon>
        <taxon>Haplosclerida</taxon>
        <taxon>Niphatidae</taxon>
        <taxon>Amphimedon</taxon>
    </lineage>
</organism>
<feature type="transmembrane region" description="Helical" evidence="1">
    <location>
        <begin position="29"/>
        <end position="57"/>
    </location>
</feature>
<reference evidence="3" key="2">
    <citation type="submission" date="2024-06" db="UniProtKB">
        <authorList>
            <consortium name="EnsemblMetazoa"/>
        </authorList>
    </citation>
    <scope>IDENTIFICATION</scope>
</reference>
<evidence type="ECO:0000313" key="3">
    <source>
        <dbReference type="EnsemblMetazoa" id="XP_019854552.1"/>
    </source>
</evidence>
<dbReference type="InterPro" id="IPR011029">
    <property type="entry name" value="DEATH-like_dom_sf"/>
</dbReference>
<dbReference type="GO" id="GO:0007165">
    <property type="term" value="P:signal transduction"/>
    <property type="evidence" value="ECO:0007669"/>
    <property type="project" value="InterPro"/>
</dbReference>
<dbReference type="Proteomes" id="UP000007879">
    <property type="component" value="Unassembled WGS sequence"/>
</dbReference>
<protein>
    <recommendedName>
        <fullName evidence="2">Death domain-containing protein</fullName>
    </recommendedName>
</protein>
<dbReference type="InterPro" id="IPR000488">
    <property type="entry name" value="Death_dom"/>
</dbReference>
<dbReference type="Gene3D" id="1.10.533.10">
    <property type="entry name" value="Death Domain, Fas"/>
    <property type="match status" value="2"/>
</dbReference>
<dbReference type="CDD" id="cd01670">
    <property type="entry name" value="Death"/>
    <property type="match status" value="1"/>
</dbReference>
<sequence>MGGDLGKDEARLIIISKDKYKSKRKIRKYILSVCFIIIGLILILVTLPVVFSLVFLLTPNEDSDLYLLKIGDILGNSSSLIIVDSSYTRSSSVTFSSNEPLQGQPYTVILLSENIPSTIVDYLPLEQLPLLLEAESEYREAFNYLGSDEPIYLLSGSSITYNLTISSNTSTYPVCLYLFTNEAHYSTFLVSVGISKVYQYSNSHCFTFMSTNTTVRKRLTTVPFSFNITSAGQYYVGIQLQSGVTVQANASVVRVYYNTTGLQQQTTCNGITSCLIDICNTVVCSYEAITYFLIKPSNRTSMNYFFTSPKFTSDEYVAIVVTYATTMVIIVISIAILTCFIAAYKKQKSTNSFSCLSAQNTDTYSMMSGQEQSQNFLLHETAITYDNTDLNFFSTDAGTRDLPAFPLVSVPDSHRGWPLIRREFIDGSRNEARFPWTSTSSNDACAIEASQFLQEVETVQASMLQSCENNIASSQPQFDLESMYCEHSLTNQTSDQACNATNEKLFLKIKDAFGEVHELSLDSSGLVYHCSQYGVTLIIPEGAVQESATVWFGACLFSDKFKFGDYVPVTPIVWVHIDQKLDKSAELYIPHDVAISSDTNLQQFTVLTAHDDDCSDVISFQENCGSQAESTSGLQIFKILSPHFCSNCIAAQKGEYKFIPRRYLIARADKKNGRELSVQFIFLCQQEGCTEVVEDQCAKEGFNILSYEPVTFTGDGQVSLSFEPHSVPGWKRKEVGFSKDHISSEDIDYYQMMGCENAAEVTEDELKRLKLLEKKLSYPPRFRIQFISDAVVEKSQKVIVHFNQVHPPVKSTILLEGSIQLLLSPASSTSSTGSTMDVMTYANDSLLGDCLRIIASEGNLKEKWFDFGYILGFAIGQLHNIELTSIDPIQHTRKVLIQWRDQNRSESWEPLAAALAKIGFKDLAHRVKDHFESPPVPEPEPEDIEDHYKGVYCNLCKDYHLKPEDIQQEIQAPKVNSPPDIVDLTNLVAAKIQDKFYQFGTALHLDDSFLRSLYDTYHDPMDRFIAVFNRWKDNDPDTYTWSTVIKVLQSDAIGAHAVAQDVMKHLTTNADSLATQDYNAEAAEHASN</sequence>
<dbReference type="RefSeq" id="XP_019854552.1">
    <property type="nucleotide sequence ID" value="XM_019998993.1"/>
</dbReference>
<keyword evidence="1" id="KW-0472">Membrane</keyword>
<keyword evidence="1" id="KW-1133">Transmembrane helix</keyword>
<feature type="transmembrane region" description="Helical" evidence="1">
    <location>
        <begin position="316"/>
        <end position="344"/>
    </location>
</feature>
<accession>A0AAN0JCQ0</accession>
<dbReference type="EnsemblMetazoa" id="XM_019998993.1">
    <property type="protein sequence ID" value="XP_019854552.1"/>
    <property type="gene ID" value="LOC109583577"/>
</dbReference>
<dbReference type="Gene3D" id="2.60.220.30">
    <property type="match status" value="1"/>
</dbReference>